<reference evidence="1" key="1">
    <citation type="submission" date="2019-09" db="EMBL/GenBank/DDBJ databases">
        <title>Organ-specific transcriptomic study of the physiology of the cattle tick, Rhipicephalus microplus.</title>
        <authorList>
            <person name="Tirloni L."/>
            <person name="Braz G."/>
            <person name="Gandara A.C.P."/>
            <person name="Sabadin G.A."/>
            <person name="da Silva R.M."/>
            <person name="Guizzo M.G."/>
            <person name="Machado J.A."/>
            <person name="Costa E.P."/>
            <person name="Gomes H.F."/>
            <person name="Moraes J."/>
            <person name="Mota M.B.S."/>
            <person name="Mesquita R.D."/>
            <person name="Alvarenga P.H."/>
            <person name="Alves F."/>
            <person name="Seixas A."/>
            <person name="da Fonseca R.N."/>
            <person name="Fogaca A."/>
            <person name="Logullo C."/>
            <person name="Tanaka A."/>
            <person name="Daffre S."/>
            <person name="Termignoni C."/>
            <person name="Vaz I.S.Jr."/>
            <person name="Oliveira P.L."/>
            <person name="Ribeiro J.M."/>
        </authorList>
    </citation>
    <scope>NUCLEOTIDE SEQUENCE</scope>
    <source>
        <strain evidence="1">Porto Alegre</strain>
    </source>
</reference>
<name>A0A6M2DDU2_RHIMP</name>
<dbReference type="EMBL" id="GHWJ01010380">
    <property type="protein sequence ID" value="NOV43117.1"/>
    <property type="molecule type" value="Transcribed_RNA"/>
</dbReference>
<dbReference type="AlphaFoldDB" id="A0A6M2DDU2"/>
<proteinExistence type="predicted"/>
<accession>A0A6M2DDU2</accession>
<organism evidence="1">
    <name type="scientific">Rhipicephalus microplus</name>
    <name type="common">Cattle tick</name>
    <name type="synonym">Boophilus microplus</name>
    <dbReference type="NCBI Taxonomy" id="6941"/>
    <lineage>
        <taxon>Eukaryota</taxon>
        <taxon>Metazoa</taxon>
        <taxon>Ecdysozoa</taxon>
        <taxon>Arthropoda</taxon>
        <taxon>Chelicerata</taxon>
        <taxon>Arachnida</taxon>
        <taxon>Acari</taxon>
        <taxon>Parasitiformes</taxon>
        <taxon>Ixodida</taxon>
        <taxon>Ixodoidea</taxon>
        <taxon>Ixodidae</taxon>
        <taxon>Rhipicephalinae</taxon>
        <taxon>Rhipicephalus</taxon>
        <taxon>Boophilus</taxon>
    </lineage>
</organism>
<sequence>MTFLLYTVKRFIYRFLIRYLRTQNINSLKTVLPQISTRLNSHPNKTKNRRIFKVCSSIFTIENMTESEYSCICTLTFLLSVYCPRH</sequence>
<evidence type="ECO:0000313" key="1">
    <source>
        <dbReference type="EMBL" id="NOV43117.1"/>
    </source>
</evidence>
<protein>
    <submittedName>
        <fullName evidence="1">Putative secreted protein synganglion overexpressed</fullName>
    </submittedName>
</protein>